<evidence type="ECO:0000313" key="14">
    <source>
        <dbReference type="Proteomes" id="UP000196980"/>
    </source>
</evidence>
<organism evidence="13 14">
    <name type="scientific">Xylella fastidiosa</name>
    <dbReference type="NCBI Taxonomy" id="2371"/>
    <lineage>
        <taxon>Bacteria</taxon>
        <taxon>Pseudomonadati</taxon>
        <taxon>Pseudomonadota</taxon>
        <taxon>Gammaproteobacteria</taxon>
        <taxon>Lysobacterales</taxon>
        <taxon>Lysobacteraceae</taxon>
        <taxon>Xylella</taxon>
    </lineage>
</organism>
<proteinExistence type="inferred from homology"/>
<feature type="binding site" evidence="12">
    <location>
        <position position="81"/>
    </location>
    <ligand>
        <name>Na(+)</name>
        <dbReference type="ChEBI" id="CHEBI:29101"/>
        <note>structural</note>
    </ligand>
</feature>
<keyword evidence="8 12" id="KW-0472">Membrane</keyword>
<evidence type="ECO:0000256" key="1">
    <source>
        <dbReference type="ARBA" id="ARBA00004651"/>
    </source>
</evidence>
<evidence type="ECO:0000256" key="6">
    <source>
        <dbReference type="ARBA" id="ARBA00023053"/>
    </source>
</evidence>
<keyword evidence="6 12" id="KW-0915">Sodium</keyword>
<protein>
    <recommendedName>
        <fullName evidence="12">Fluoride-specific ion channel FluC</fullName>
    </recommendedName>
</protein>
<evidence type="ECO:0000256" key="2">
    <source>
        <dbReference type="ARBA" id="ARBA00022475"/>
    </source>
</evidence>
<evidence type="ECO:0000256" key="12">
    <source>
        <dbReference type="HAMAP-Rule" id="MF_00454"/>
    </source>
</evidence>
<dbReference type="RefSeq" id="WP_088577868.1">
    <property type="nucleotide sequence ID" value="NZ_CP009885.1"/>
</dbReference>
<evidence type="ECO:0000256" key="4">
    <source>
        <dbReference type="ARBA" id="ARBA00022692"/>
    </source>
</evidence>
<sequence>MNAVVWWQSLLLVMLGGAFGSGLRFVIGSCLLQRFGAGFPWGTLAVNLIGSFVAGFLLIWLDKWGSAGWSWRMLLIVGLIGGLTTFSSLMMECLVFVRSDRSLMVGLYLCITLLFGLLFVFLGARLGAFVCDDQRVLEIDRTA</sequence>
<dbReference type="NCBIfam" id="NF010814">
    <property type="entry name" value="PRK14218.1"/>
    <property type="match status" value="1"/>
</dbReference>
<dbReference type="AlphaFoldDB" id="A0ABC8ACS3"/>
<name>A0ABC8ACS3_XYLFS</name>
<comment type="subcellular location">
    <subcellularLocation>
        <location evidence="1 12">Cell membrane</location>
        <topology evidence="1 12">Multi-pass membrane protein</topology>
    </subcellularLocation>
</comment>
<comment type="activity regulation">
    <text evidence="12">Na(+) is not transported, but it plays an essential structural role and its presence is essential for fluoride channel function.</text>
</comment>
<reference evidence="14" key="1">
    <citation type="submission" date="2014-11" db="EMBL/GenBank/DDBJ databases">
        <title>Xylella fastidiosa Hib4 Genome Sequencing.</title>
        <authorList>
            <person name="Pierry P.M."/>
            <person name="da Silva A.M."/>
        </authorList>
    </citation>
    <scope>NUCLEOTIDE SEQUENCE [LARGE SCALE GENOMIC DNA]</scope>
    <source>
        <strain evidence="14">Hib4</strain>
    </source>
</reference>
<dbReference type="KEGG" id="xfh:XFHB_04145"/>
<comment type="similarity">
    <text evidence="10 12">Belongs to the fluoride channel Fluc/FEX (TC 1.A.43) family.</text>
</comment>
<keyword evidence="5 12" id="KW-1133">Transmembrane helix</keyword>
<keyword evidence="12" id="KW-0813">Transport</keyword>
<dbReference type="EMBL" id="CP009885">
    <property type="protein sequence ID" value="ALR06170.1"/>
    <property type="molecule type" value="Genomic_DNA"/>
</dbReference>
<evidence type="ECO:0000256" key="7">
    <source>
        <dbReference type="ARBA" id="ARBA00023065"/>
    </source>
</evidence>
<gene>
    <name evidence="12 13" type="primary">crcB</name>
    <name evidence="12" type="synonym">fluC</name>
    <name evidence="13" type="ORF">XFHB_04145</name>
</gene>
<evidence type="ECO:0000256" key="5">
    <source>
        <dbReference type="ARBA" id="ARBA00022989"/>
    </source>
</evidence>
<evidence type="ECO:0000256" key="11">
    <source>
        <dbReference type="ARBA" id="ARBA00035585"/>
    </source>
</evidence>
<dbReference type="PANTHER" id="PTHR28259:SF1">
    <property type="entry name" value="FLUORIDE EXPORT PROTEIN 1-RELATED"/>
    <property type="match status" value="1"/>
</dbReference>
<keyword evidence="4 12" id="KW-0812">Transmembrane</keyword>
<dbReference type="PANTHER" id="PTHR28259">
    <property type="entry name" value="FLUORIDE EXPORT PROTEIN 1-RELATED"/>
    <property type="match status" value="1"/>
</dbReference>
<dbReference type="GO" id="GO:0062054">
    <property type="term" value="F:fluoride channel activity"/>
    <property type="evidence" value="ECO:0007669"/>
    <property type="project" value="UniProtKB-UniRule"/>
</dbReference>
<keyword evidence="12" id="KW-0479">Metal-binding</keyword>
<dbReference type="InterPro" id="IPR003691">
    <property type="entry name" value="FluC"/>
</dbReference>
<evidence type="ECO:0000256" key="3">
    <source>
        <dbReference type="ARBA" id="ARBA00022519"/>
    </source>
</evidence>
<dbReference type="GO" id="GO:0005886">
    <property type="term" value="C:plasma membrane"/>
    <property type="evidence" value="ECO:0007669"/>
    <property type="project" value="UniProtKB-SubCell"/>
</dbReference>
<keyword evidence="3" id="KW-0997">Cell inner membrane</keyword>
<keyword evidence="7 12" id="KW-0406">Ion transport</keyword>
<keyword evidence="9 12" id="KW-0407">Ion channel</keyword>
<dbReference type="HAMAP" id="MF_00454">
    <property type="entry name" value="FluC"/>
    <property type="match status" value="1"/>
</dbReference>
<keyword evidence="2 12" id="KW-1003">Cell membrane</keyword>
<feature type="binding site" evidence="12">
    <location>
        <position position="84"/>
    </location>
    <ligand>
        <name>Na(+)</name>
        <dbReference type="ChEBI" id="CHEBI:29101"/>
        <note>structural</note>
    </ligand>
</feature>
<evidence type="ECO:0000256" key="9">
    <source>
        <dbReference type="ARBA" id="ARBA00023303"/>
    </source>
</evidence>
<accession>A0ABC8ACS3</accession>
<dbReference type="Proteomes" id="UP000196980">
    <property type="component" value="Chromosome"/>
</dbReference>
<evidence type="ECO:0000256" key="10">
    <source>
        <dbReference type="ARBA" id="ARBA00035120"/>
    </source>
</evidence>
<feature type="transmembrane region" description="Helical" evidence="12">
    <location>
        <begin position="73"/>
        <end position="97"/>
    </location>
</feature>
<dbReference type="GO" id="GO:0046872">
    <property type="term" value="F:metal ion binding"/>
    <property type="evidence" value="ECO:0007669"/>
    <property type="project" value="UniProtKB-KW"/>
</dbReference>
<dbReference type="GO" id="GO:0140114">
    <property type="term" value="P:cellular detoxification of fluoride"/>
    <property type="evidence" value="ECO:0007669"/>
    <property type="project" value="UniProtKB-UniRule"/>
</dbReference>
<feature type="transmembrane region" description="Helical" evidence="12">
    <location>
        <begin position="44"/>
        <end position="61"/>
    </location>
</feature>
<dbReference type="Pfam" id="PF02537">
    <property type="entry name" value="CRCB"/>
    <property type="match status" value="1"/>
</dbReference>
<evidence type="ECO:0000313" key="13">
    <source>
        <dbReference type="EMBL" id="ALR06170.1"/>
    </source>
</evidence>
<comment type="catalytic activity">
    <reaction evidence="11">
        <text>fluoride(in) = fluoride(out)</text>
        <dbReference type="Rhea" id="RHEA:76159"/>
        <dbReference type="ChEBI" id="CHEBI:17051"/>
    </reaction>
    <physiologicalReaction direction="left-to-right" evidence="11">
        <dbReference type="Rhea" id="RHEA:76160"/>
    </physiologicalReaction>
</comment>
<comment type="function">
    <text evidence="12">Fluoride-specific ion channel. Important for reducing fluoride concentration in the cell, thus reducing its toxicity.</text>
</comment>
<feature type="transmembrane region" description="Helical" evidence="12">
    <location>
        <begin position="103"/>
        <end position="124"/>
    </location>
</feature>
<evidence type="ECO:0000256" key="8">
    <source>
        <dbReference type="ARBA" id="ARBA00023136"/>
    </source>
</evidence>